<dbReference type="OrthoDB" id="75833at2759"/>
<feature type="signal peptide" evidence="8">
    <location>
        <begin position="1"/>
        <end position="19"/>
    </location>
</feature>
<comment type="caution">
    <text evidence="9">The sequence shown here is derived from an EMBL/GenBank/DDBJ whole genome shotgun (WGS) entry which is preliminary data.</text>
</comment>
<evidence type="ECO:0008006" key="11">
    <source>
        <dbReference type="Google" id="ProtNLM"/>
    </source>
</evidence>
<evidence type="ECO:0000256" key="5">
    <source>
        <dbReference type="ARBA" id="ARBA00022824"/>
    </source>
</evidence>
<dbReference type="EMBL" id="JACMRX010000002">
    <property type="protein sequence ID" value="KAF7994786.1"/>
    <property type="molecule type" value="Genomic_DNA"/>
</dbReference>
<dbReference type="Gene3D" id="6.10.250.640">
    <property type="match status" value="1"/>
</dbReference>
<feature type="region of interest" description="Disordered" evidence="7">
    <location>
        <begin position="168"/>
        <end position="190"/>
    </location>
</feature>
<dbReference type="Gene3D" id="3.30.70.260">
    <property type="match status" value="1"/>
</dbReference>
<evidence type="ECO:0000256" key="2">
    <source>
        <dbReference type="ARBA" id="ARBA00011068"/>
    </source>
</evidence>
<protein>
    <recommendedName>
        <fullName evidence="11">LDLR chaperone boca</fullName>
    </recommendedName>
</protein>
<evidence type="ECO:0000313" key="10">
    <source>
        <dbReference type="Proteomes" id="UP000639338"/>
    </source>
</evidence>
<evidence type="ECO:0000313" key="9">
    <source>
        <dbReference type="EMBL" id="KAF7994786.1"/>
    </source>
</evidence>
<dbReference type="GO" id="GO:0006457">
    <property type="term" value="P:protein folding"/>
    <property type="evidence" value="ECO:0007669"/>
    <property type="project" value="InterPro"/>
</dbReference>
<keyword evidence="3" id="KW-0879">Wnt signaling pathway</keyword>
<keyword evidence="10" id="KW-1185">Reference proteome</keyword>
<dbReference type="InterPro" id="IPR019330">
    <property type="entry name" value="MESD"/>
</dbReference>
<dbReference type="Pfam" id="PF10185">
    <property type="entry name" value="Mesd"/>
    <property type="match status" value="1"/>
</dbReference>
<keyword evidence="4 8" id="KW-0732">Signal</keyword>
<comment type="similarity">
    <text evidence="2">Belongs to the MESD family.</text>
</comment>
<comment type="subcellular location">
    <subcellularLocation>
        <location evidence="1">Endoplasmic reticulum</location>
    </subcellularLocation>
</comment>
<name>A0A834Y1C9_APHGI</name>
<accession>A0A834Y1C9</accession>
<dbReference type="AlphaFoldDB" id="A0A834Y1C9"/>
<organism evidence="9 10">
    <name type="scientific">Aphidius gifuensis</name>
    <name type="common">Parasitoid wasp</name>
    <dbReference type="NCBI Taxonomy" id="684658"/>
    <lineage>
        <taxon>Eukaryota</taxon>
        <taxon>Metazoa</taxon>
        <taxon>Ecdysozoa</taxon>
        <taxon>Arthropoda</taxon>
        <taxon>Hexapoda</taxon>
        <taxon>Insecta</taxon>
        <taxon>Pterygota</taxon>
        <taxon>Neoptera</taxon>
        <taxon>Endopterygota</taxon>
        <taxon>Hymenoptera</taxon>
        <taxon>Apocrita</taxon>
        <taxon>Ichneumonoidea</taxon>
        <taxon>Braconidae</taxon>
        <taxon>Aphidiinae</taxon>
        <taxon>Aphidius</taxon>
    </lineage>
</organism>
<dbReference type="PANTHER" id="PTHR17600">
    <property type="entry name" value="MESODERM DEVELOPMENT CANDIDATE 2"/>
    <property type="match status" value="1"/>
</dbReference>
<evidence type="ECO:0000256" key="1">
    <source>
        <dbReference type="ARBA" id="ARBA00004240"/>
    </source>
</evidence>
<evidence type="ECO:0000256" key="4">
    <source>
        <dbReference type="ARBA" id="ARBA00022729"/>
    </source>
</evidence>
<feature type="chain" id="PRO_5032970341" description="LDLR chaperone boca" evidence="8">
    <location>
        <begin position="20"/>
        <end position="190"/>
    </location>
</feature>
<dbReference type="GO" id="GO:0005783">
    <property type="term" value="C:endoplasmic reticulum"/>
    <property type="evidence" value="ECO:0007669"/>
    <property type="project" value="UniProtKB-SubCell"/>
</dbReference>
<evidence type="ECO:0000256" key="3">
    <source>
        <dbReference type="ARBA" id="ARBA00022687"/>
    </source>
</evidence>
<evidence type="ECO:0000256" key="8">
    <source>
        <dbReference type="SAM" id="SignalP"/>
    </source>
</evidence>
<reference evidence="9 10" key="1">
    <citation type="submission" date="2020-08" db="EMBL/GenBank/DDBJ databases">
        <title>Aphidius gifuensis genome sequencing and assembly.</title>
        <authorList>
            <person name="Du Z."/>
        </authorList>
    </citation>
    <scope>NUCLEOTIDE SEQUENCE [LARGE SCALE GENOMIC DNA]</scope>
    <source>
        <strain evidence="9">YNYX2018</strain>
        <tissue evidence="9">Adults</tissue>
    </source>
</reference>
<dbReference type="GO" id="GO:0016055">
    <property type="term" value="P:Wnt signaling pathway"/>
    <property type="evidence" value="ECO:0007669"/>
    <property type="project" value="UniProtKB-KW"/>
</dbReference>
<evidence type="ECO:0000256" key="6">
    <source>
        <dbReference type="ARBA" id="ARBA00023186"/>
    </source>
</evidence>
<evidence type="ECO:0000256" key="7">
    <source>
        <dbReference type="SAM" id="MobiDB-lite"/>
    </source>
</evidence>
<gene>
    <name evidence="9" type="ORF">HCN44_004258</name>
</gene>
<proteinExistence type="inferred from homology"/>
<dbReference type="PANTHER" id="PTHR17600:SF2">
    <property type="entry name" value="LRP CHAPERONE MESD"/>
    <property type="match status" value="1"/>
</dbReference>
<keyword evidence="6" id="KW-0143">Chaperone</keyword>
<keyword evidence="5" id="KW-0256">Endoplasmic reticulum</keyword>
<sequence>MKFSVIILLSFYLILSVYCEEKKKTLSWKDKNIMDMNDADFERLLDQWEENDEEKEELAPDELPEHLRPAKKIDFSKIDTTNPDELVKATKTGKSLMMFVDVKQDIPDDEAEKIMKIWQTSLQNNHIVIDRYPIEGKRSIFMFKEGSQSIDAKNFLIEQPELDHVSLEGQTYHGKYSSQQKSKGSKKSEL</sequence>
<dbReference type="Proteomes" id="UP000639338">
    <property type="component" value="Unassembled WGS sequence"/>
</dbReference>